<dbReference type="AlphaFoldDB" id="A0A8J2YQZ1"/>
<gene>
    <name evidence="2" type="ORF">GCM10011611_10830</name>
</gene>
<dbReference type="PROSITE" id="PS50076">
    <property type="entry name" value="DNAJ_2"/>
    <property type="match status" value="1"/>
</dbReference>
<evidence type="ECO:0000313" key="2">
    <source>
        <dbReference type="EMBL" id="GGF07204.1"/>
    </source>
</evidence>
<evidence type="ECO:0000259" key="1">
    <source>
        <dbReference type="PROSITE" id="PS50076"/>
    </source>
</evidence>
<dbReference type="Gene3D" id="1.10.287.110">
    <property type="entry name" value="DnaJ domain"/>
    <property type="match status" value="1"/>
</dbReference>
<organism evidence="2 3">
    <name type="scientific">Aliidongia dinghuensis</name>
    <dbReference type="NCBI Taxonomy" id="1867774"/>
    <lineage>
        <taxon>Bacteria</taxon>
        <taxon>Pseudomonadati</taxon>
        <taxon>Pseudomonadota</taxon>
        <taxon>Alphaproteobacteria</taxon>
        <taxon>Rhodospirillales</taxon>
        <taxon>Dongiaceae</taxon>
        <taxon>Aliidongia</taxon>
    </lineage>
</organism>
<comment type="caution">
    <text evidence="2">The sequence shown here is derived from an EMBL/GenBank/DDBJ whole genome shotgun (WGS) entry which is preliminary data.</text>
</comment>
<dbReference type="Pfam" id="PF00226">
    <property type="entry name" value="DnaJ"/>
    <property type="match status" value="1"/>
</dbReference>
<reference evidence="2" key="1">
    <citation type="journal article" date="2014" name="Int. J. Syst. Evol. Microbiol.">
        <title>Complete genome sequence of Corynebacterium casei LMG S-19264T (=DSM 44701T), isolated from a smear-ripened cheese.</title>
        <authorList>
            <consortium name="US DOE Joint Genome Institute (JGI-PGF)"/>
            <person name="Walter F."/>
            <person name="Albersmeier A."/>
            <person name="Kalinowski J."/>
            <person name="Ruckert C."/>
        </authorList>
    </citation>
    <scope>NUCLEOTIDE SEQUENCE</scope>
    <source>
        <strain evidence="2">CGMCC 1.15725</strain>
    </source>
</reference>
<evidence type="ECO:0000313" key="3">
    <source>
        <dbReference type="Proteomes" id="UP000646365"/>
    </source>
</evidence>
<protein>
    <submittedName>
        <fullName evidence="2">Molecular chaperone DnaJ</fullName>
    </submittedName>
</protein>
<dbReference type="EMBL" id="BMJQ01000002">
    <property type="protein sequence ID" value="GGF07204.1"/>
    <property type="molecule type" value="Genomic_DNA"/>
</dbReference>
<dbReference type="InterPro" id="IPR001623">
    <property type="entry name" value="DnaJ_domain"/>
</dbReference>
<sequence length="180" mass="21200">MARTRAEYVDPTEPARPLTRCCDHEGCVAEGEFRAPRSRDKLNSYWWFCLEHVRAYNAAWNYYEGMSEAEIEADLRNDTVWQRPTWPLGWRLKMRDPLHILDDDDPDGSRHPRQRELTIEEKALAVFELDPPFTLVELKKRYKLLVKRHHPDANGGDKDSEERLKVINQAFALLKAKYFA</sequence>
<dbReference type="InterPro" id="IPR036869">
    <property type="entry name" value="J_dom_sf"/>
</dbReference>
<dbReference type="Proteomes" id="UP000646365">
    <property type="component" value="Unassembled WGS sequence"/>
</dbReference>
<dbReference type="SUPFAM" id="SSF46565">
    <property type="entry name" value="Chaperone J-domain"/>
    <property type="match status" value="1"/>
</dbReference>
<dbReference type="SMART" id="SM00271">
    <property type="entry name" value="DnaJ"/>
    <property type="match status" value="1"/>
</dbReference>
<dbReference type="CDD" id="cd06257">
    <property type="entry name" value="DnaJ"/>
    <property type="match status" value="1"/>
</dbReference>
<feature type="domain" description="J" evidence="1">
    <location>
        <begin position="122"/>
        <end position="179"/>
    </location>
</feature>
<keyword evidence="3" id="KW-1185">Reference proteome</keyword>
<name>A0A8J2YQZ1_9PROT</name>
<reference evidence="2" key="2">
    <citation type="submission" date="2020-09" db="EMBL/GenBank/DDBJ databases">
        <authorList>
            <person name="Sun Q."/>
            <person name="Zhou Y."/>
        </authorList>
    </citation>
    <scope>NUCLEOTIDE SEQUENCE</scope>
    <source>
        <strain evidence="2">CGMCC 1.15725</strain>
    </source>
</reference>
<dbReference type="RefSeq" id="WP_189043549.1">
    <property type="nucleotide sequence ID" value="NZ_BMJQ01000002.1"/>
</dbReference>
<proteinExistence type="predicted"/>
<accession>A0A8J2YQZ1</accession>